<organism evidence="2 3">
    <name type="scientific">Sorlinia euscelidii</name>
    <dbReference type="NCBI Taxonomy" id="3081148"/>
    <lineage>
        <taxon>Bacteria</taxon>
        <taxon>Pseudomonadati</taxon>
        <taxon>Pseudomonadota</taxon>
        <taxon>Alphaproteobacteria</taxon>
        <taxon>Acetobacterales</taxon>
        <taxon>Acetobacteraceae</taxon>
        <taxon>Sorlinia</taxon>
    </lineage>
</organism>
<accession>A0ABU7U4Z1</accession>
<evidence type="ECO:0000313" key="2">
    <source>
        <dbReference type="EMBL" id="MEE8659046.1"/>
    </source>
</evidence>
<dbReference type="EMBL" id="JAWJZY010000003">
    <property type="protein sequence ID" value="MEE8659046.1"/>
    <property type="molecule type" value="Genomic_DNA"/>
</dbReference>
<reference evidence="2 3" key="1">
    <citation type="submission" date="2023-10" db="EMBL/GenBank/DDBJ databases">
        <title>Sorlinia euscelidii gen. nov., sp. nov., an acetic acid bacteria isolated from the gut of Euscelidius variegatus emitter.</title>
        <authorList>
            <person name="Michoud G."/>
            <person name="Marasco R."/>
            <person name="Seferji K."/>
            <person name="Gonella E."/>
            <person name="Garuglieri E."/>
            <person name="Alma A."/>
            <person name="Mapelli F."/>
            <person name="Borin S."/>
            <person name="Daffonchio D."/>
            <person name="Crotti E."/>
        </authorList>
    </citation>
    <scope>NUCLEOTIDE SEQUENCE [LARGE SCALE GENOMIC DNA]</scope>
    <source>
        <strain evidence="2 3">EV16P</strain>
    </source>
</reference>
<evidence type="ECO:0000256" key="1">
    <source>
        <dbReference type="SAM" id="SignalP"/>
    </source>
</evidence>
<feature type="chain" id="PRO_5046945569" evidence="1">
    <location>
        <begin position="22"/>
        <end position="279"/>
    </location>
</feature>
<sequence>MKVLAASLFFTSSFFTTVCYAVNPPDWVYRTSMSEPAQIFSQGWVSPGQDRDLLHFLTWNSGQEDNTYYISTNEHLSNVEPLVENFARNYPNRTAYIYLIRPTNNFHNLQESVRFARDALPLGEARQTLYQTWLATAHWAQGIWTADGEISGAQIFGAAPYHWVNGELRRQTFIYNPNFLYALPEASHRPMPVRNETVEEAVVAEDPHGVGFIPGAIIPDGCNAQPRRLGATPSTPCLPLKRVSLNTLYSKTIAKMIAADILMGTTSGQLWKEPGHDEL</sequence>
<protein>
    <submittedName>
        <fullName evidence="2">Uncharacterized protein</fullName>
    </submittedName>
</protein>
<keyword evidence="3" id="KW-1185">Reference proteome</keyword>
<keyword evidence="1" id="KW-0732">Signal</keyword>
<dbReference type="RefSeq" id="WP_394819910.1">
    <property type="nucleotide sequence ID" value="NZ_JAWJZY010000003.1"/>
</dbReference>
<dbReference type="SUPFAM" id="SSF56399">
    <property type="entry name" value="ADP-ribosylation"/>
    <property type="match status" value="1"/>
</dbReference>
<dbReference type="Gene3D" id="3.90.210.10">
    <property type="entry name" value="Heat-Labile Enterotoxin, subunit A"/>
    <property type="match status" value="1"/>
</dbReference>
<evidence type="ECO:0000313" key="3">
    <source>
        <dbReference type="Proteomes" id="UP001312908"/>
    </source>
</evidence>
<comment type="caution">
    <text evidence="2">The sequence shown here is derived from an EMBL/GenBank/DDBJ whole genome shotgun (WGS) entry which is preliminary data.</text>
</comment>
<name>A0ABU7U4Z1_9PROT</name>
<dbReference type="Proteomes" id="UP001312908">
    <property type="component" value="Unassembled WGS sequence"/>
</dbReference>
<gene>
    <name evidence="2" type="ORF">DOFOFD_08480</name>
</gene>
<feature type="signal peptide" evidence="1">
    <location>
        <begin position="1"/>
        <end position="21"/>
    </location>
</feature>
<proteinExistence type="predicted"/>